<evidence type="ECO:0008006" key="4">
    <source>
        <dbReference type="Google" id="ProtNLM"/>
    </source>
</evidence>
<dbReference type="EMBL" id="OX459960">
    <property type="protein sequence ID" value="CAI9165012.1"/>
    <property type="molecule type" value="Genomic_DNA"/>
</dbReference>
<accession>A0ABN8YWR0</accession>
<sequence length="255" mass="26465">MHMEKHLMERQAGKYSRVVEFESIEGFRKGGAGRVPESLQKPAKSRGLRGSGLGGSPTGVNAEDAGPRRRGQRGSRVRQAAAFKSPACRGGSPTPPRSGAEGHRLRERPGGGGGGGGGRNWQREPAPGPPARPSATRGGGGRARRDSRRRGERRRRPPRAPTLRGGGRAAPSPADRGPEAKPLVPMATPRVAAPAGGARHARTRSLEASAAFSVPLGTPAPAASLLNEVLAELLRAYSGQIGLAVVLGLPASPRD</sequence>
<name>A0ABN8YWR0_RANTA</name>
<feature type="region of interest" description="Disordered" evidence="1">
    <location>
        <begin position="26"/>
        <end position="184"/>
    </location>
</feature>
<feature type="compositionally biased region" description="Basic residues" evidence="1">
    <location>
        <begin position="145"/>
        <end position="158"/>
    </location>
</feature>
<dbReference type="Proteomes" id="UP001176941">
    <property type="component" value="Chromosome 24"/>
</dbReference>
<gene>
    <name evidence="2" type="ORF">MRATA1EN1_LOCUS13974</name>
</gene>
<proteinExistence type="predicted"/>
<reference evidence="2" key="1">
    <citation type="submission" date="2023-04" db="EMBL/GenBank/DDBJ databases">
        <authorList>
            <consortium name="ELIXIR-Norway"/>
        </authorList>
    </citation>
    <scope>NUCLEOTIDE SEQUENCE [LARGE SCALE GENOMIC DNA]</scope>
</reference>
<evidence type="ECO:0000256" key="1">
    <source>
        <dbReference type="SAM" id="MobiDB-lite"/>
    </source>
</evidence>
<evidence type="ECO:0000313" key="2">
    <source>
        <dbReference type="EMBL" id="CAI9165012.1"/>
    </source>
</evidence>
<feature type="compositionally biased region" description="Gly residues" evidence="1">
    <location>
        <begin position="110"/>
        <end position="119"/>
    </location>
</feature>
<protein>
    <recommendedName>
        <fullName evidence="4">Translation initiation factor IF-2-like</fullName>
    </recommendedName>
</protein>
<organism evidence="2 3">
    <name type="scientific">Rangifer tarandus platyrhynchus</name>
    <name type="common">Svalbard reindeer</name>
    <dbReference type="NCBI Taxonomy" id="3082113"/>
    <lineage>
        <taxon>Eukaryota</taxon>
        <taxon>Metazoa</taxon>
        <taxon>Chordata</taxon>
        <taxon>Craniata</taxon>
        <taxon>Vertebrata</taxon>
        <taxon>Euteleostomi</taxon>
        <taxon>Mammalia</taxon>
        <taxon>Eutheria</taxon>
        <taxon>Laurasiatheria</taxon>
        <taxon>Artiodactyla</taxon>
        <taxon>Ruminantia</taxon>
        <taxon>Pecora</taxon>
        <taxon>Cervidae</taxon>
        <taxon>Odocoileinae</taxon>
        <taxon>Rangifer</taxon>
    </lineage>
</organism>
<evidence type="ECO:0000313" key="3">
    <source>
        <dbReference type="Proteomes" id="UP001176941"/>
    </source>
</evidence>
<keyword evidence="3" id="KW-1185">Reference proteome</keyword>
<feature type="compositionally biased region" description="Basic and acidic residues" evidence="1">
    <location>
        <begin position="100"/>
        <end position="109"/>
    </location>
</feature>